<sequence length="201" mass="22178">MLKTRTQWSETPNGCENKPLGWEAKAWEGQHRKIPTPGEPLASNSPLRARGGKQEDRVRQPVDKLALPELLTHCPLAVPPALCPRPGLPTLYRAGIEGLSSQETLELAVQLARAVFPKASKVWGTAGISQDQSLRPKVPKDQDAKIYLGQPGPRDEYLDKVRPLRTLQHALFEKYAGQRTACVLSKSTCCHNTSVIRLSVC</sequence>
<proteinExistence type="predicted"/>
<evidence type="ECO:0000313" key="2">
    <source>
        <dbReference type="EMBL" id="KAK2087154.1"/>
    </source>
</evidence>
<name>A0ABQ9TQV0_SAGOE</name>
<evidence type="ECO:0000313" key="3">
    <source>
        <dbReference type="Proteomes" id="UP001266305"/>
    </source>
</evidence>
<organism evidence="2 3">
    <name type="scientific">Saguinus oedipus</name>
    <name type="common">Cotton-top tamarin</name>
    <name type="synonym">Oedipomidas oedipus</name>
    <dbReference type="NCBI Taxonomy" id="9490"/>
    <lineage>
        <taxon>Eukaryota</taxon>
        <taxon>Metazoa</taxon>
        <taxon>Chordata</taxon>
        <taxon>Craniata</taxon>
        <taxon>Vertebrata</taxon>
        <taxon>Euteleostomi</taxon>
        <taxon>Mammalia</taxon>
        <taxon>Eutheria</taxon>
        <taxon>Euarchontoglires</taxon>
        <taxon>Primates</taxon>
        <taxon>Haplorrhini</taxon>
        <taxon>Platyrrhini</taxon>
        <taxon>Cebidae</taxon>
        <taxon>Callitrichinae</taxon>
        <taxon>Saguinus</taxon>
    </lineage>
</organism>
<accession>A0ABQ9TQV0</accession>
<evidence type="ECO:0000256" key="1">
    <source>
        <dbReference type="SAM" id="MobiDB-lite"/>
    </source>
</evidence>
<dbReference type="Proteomes" id="UP001266305">
    <property type="component" value="Unassembled WGS sequence"/>
</dbReference>
<reference evidence="2 3" key="1">
    <citation type="submission" date="2023-05" db="EMBL/GenBank/DDBJ databases">
        <title>B98-5 Cell Line De Novo Hybrid Assembly: An Optical Mapping Approach.</title>
        <authorList>
            <person name="Kananen K."/>
            <person name="Auerbach J.A."/>
            <person name="Kautto E."/>
            <person name="Blachly J.S."/>
        </authorList>
    </citation>
    <scope>NUCLEOTIDE SEQUENCE [LARGE SCALE GENOMIC DNA]</scope>
    <source>
        <strain evidence="2">B95-8</strain>
        <tissue evidence="2">Cell line</tissue>
    </source>
</reference>
<feature type="compositionally biased region" description="Polar residues" evidence="1">
    <location>
        <begin position="1"/>
        <end position="14"/>
    </location>
</feature>
<comment type="caution">
    <text evidence="2">The sequence shown here is derived from an EMBL/GenBank/DDBJ whole genome shotgun (WGS) entry which is preliminary data.</text>
</comment>
<protein>
    <submittedName>
        <fullName evidence="2">Uncharacterized protein</fullName>
    </submittedName>
</protein>
<feature type="region of interest" description="Disordered" evidence="1">
    <location>
        <begin position="1"/>
        <end position="59"/>
    </location>
</feature>
<dbReference type="EMBL" id="JASSZA010000019">
    <property type="protein sequence ID" value="KAK2087154.1"/>
    <property type="molecule type" value="Genomic_DNA"/>
</dbReference>
<keyword evidence="3" id="KW-1185">Reference proteome</keyword>
<gene>
    <name evidence="2" type="ORF">P7K49_033061</name>
</gene>